<dbReference type="RefSeq" id="XP_035776940.1">
    <property type="nucleotide sequence ID" value="XM_035921047.1"/>
</dbReference>
<dbReference type="PANTHER" id="PTHR33963">
    <property type="entry name" value="MKRN2 OPPOSITE STRAND PROTEIN"/>
    <property type="match status" value="1"/>
</dbReference>
<proteinExistence type="predicted"/>
<dbReference type="EnsemblMetazoa" id="AALB001376-RA">
    <property type="protein sequence ID" value="AALB001376-PA"/>
    <property type="gene ID" value="AALB001376"/>
</dbReference>
<dbReference type="PANTHER" id="PTHR33963:SF2">
    <property type="entry name" value="MKRN2 OPPOSITE STRAND PROTEIN"/>
    <property type="match status" value="1"/>
</dbReference>
<dbReference type="Pfam" id="PF16044">
    <property type="entry name" value="DUF4796_C"/>
    <property type="match status" value="1"/>
</dbReference>
<dbReference type="VEuPathDB" id="VectorBase:AALB001376"/>
<reference evidence="3 4" key="1">
    <citation type="journal article" date="2017" name="G3 (Bethesda)">
        <title>The Physical Genome Mapping of Anopheles albimanus Corrected Scaffold Misassemblies and Identified Interarm Rearrangements in Genus Anopheles.</title>
        <authorList>
            <person name="Artemov G.N."/>
            <person name="Peery A.N."/>
            <person name="Jiang X."/>
            <person name="Tu Z."/>
            <person name="Stegniy V.N."/>
            <person name="Sharakhova M.V."/>
            <person name="Sharakhov I.V."/>
        </authorList>
    </citation>
    <scope>NUCLEOTIDE SEQUENCE [LARGE SCALE GENOMIC DNA]</scope>
    <source>
        <strain evidence="3 4">ALBI9_A</strain>
    </source>
</reference>
<dbReference type="AlphaFoldDB" id="A0A182F4I6"/>
<dbReference type="Pfam" id="PF22795">
    <property type="entry name" value="DUF4796_N"/>
    <property type="match status" value="1"/>
</dbReference>
<protein>
    <submittedName>
        <fullName evidence="3">Uncharacterized protein</fullName>
    </submittedName>
</protein>
<name>A0A182F4I6_ANOAL</name>
<evidence type="ECO:0000259" key="1">
    <source>
        <dbReference type="Pfam" id="PF16044"/>
    </source>
</evidence>
<sequence length="209" mass="24099">MLQPKDLICFRHCGNTIFVREIVSACPVCSDPLSSNLESPPLTLSCPFVRASQYPAAIVLRPSSGDFLCSFQNQHNLHIAVTSVDGDIVEFDVDGLTKQSGERNRAWDQCLLIAQMPEGWYDRWDEVLAAEAARDLVWNKKAYHEESHNCYSFVLSFLRRLEYKDFLDCCHDKLLFSEKFIVPKTKNAAKYITIHRKLQTNSYWIEKQM</sequence>
<feature type="domain" description="MKRN2 opposite strand protein-like N-terminal" evidence="2">
    <location>
        <begin position="5"/>
        <end position="33"/>
    </location>
</feature>
<accession>A0A182F4I6</accession>
<dbReference type="GeneID" id="118458494"/>
<organism evidence="3 4">
    <name type="scientific">Anopheles albimanus</name>
    <name type="common">New world malaria mosquito</name>
    <dbReference type="NCBI Taxonomy" id="7167"/>
    <lineage>
        <taxon>Eukaryota</taxon>
        <taxon>Metazoa</taxon>
        <taxon>Ecdysozoa</taxon>
        <taxon>Arthropoda</taxon>
        <taxon>Hexapoda</taxon>
        <taxon>Insecta</taxon>
        <taxon>Pterygota</taxon>
        <taxon>Neoptera</taxon>
        <taxon>Endopterygota</taxon>
        <taxon>Diptera</taxon>
        <taxon>Nematocera</taxon>
        <taxon>Culicoidea</taxon>
        <taxon>Culicidae</taxon>
        <taxon>Anophelinae</taxon>
        <taxon>Anopheles</taxon>
    </lineage>
</organism>
<evidence type="ECO:0000313" key="3">
    <source>
        <dbReference type="EnsemblMetazoa" id="AALB001376-PA"/>
    </source>
</evidence>
<dbReference type="VEuPathDB" id="VectorBase:AALB20_028246"/>
<feature type="domain" description="MKRN2 opposite strand protein-like C-terminal" evidence="1">
    <location>
        <begin position="41"/>
        <end position="198"/>
    </location>
</feature>
<keyword evidence="4" id="KW-1185">Reference proteome</keyword>
<reference evidence="3" key="2">
    <citation type="submission" date="2022-08" db="UniProtKB">
        <authorList>
            <consortium name="EnsemblMetazoa"/>
        </authorList>
    </citation>
    <scope>IDENTIFICATION</scope>
    <source>
        <strain evidence="3">STECLA/ALBI9_A</strain>
    </source>
</reference>
<evidence type="ECO:0000313" key="4">
    <source>
        <dbReference type="Proteomes" id="UP000069272"/>
    </source>
</evidence>
<evidence type="ECO:0000259" key="2">
    <source>
        <dbReference type="Pfam" id="PF22795"/>
    </source>
</evidence>
<dbReference type="Proteomes" id="UP000069272">
    <property type="component" value="Chromosome 2L"/>
</dbReference>
<dbReference type="KEGG" id="aali:118458494"/>
<dbReference type="InterPro" id="IPR053922">
    <property type="entry name" value="MKRN2OS-like_N"/>
</dbReference>
<dbReference type="InterPro" id="IPR032016">
    <property type="entry name" value="MKRN2OS-like"/>
</dbReference>
<dbReference type="InterPro" id="IPR053921">
    <property type="entry name" value="MKRN2OS-like_C"/>
</dbReference>